<dbReference type="InterPro" id="IPR046865">
    <property type="entry name" value="FapA_b_solenoid"/>
</dbReference>
<protein>
    <recommendedName>
        <fullName evidence="3">Flagellar Assembly Protein A N-terminal region domain-containing protein</fullName>
    </recommendedName>
</protein>
<dbReference type="InterPro" id="IPR046866">
    <property type="entry name" value="FapA_N"/>
</dbReference>
<dbReference type="PANTHER" id="PTHR38032">
    <property type="entry name" value="POLYMERASE-RELATED"/>
    <property type="match status" value="1"/>
</dbReference>
<dbReference type="EMBL" id="CP024955">
    <property type="protein sequence ID" value="ATY85003.1"/>
    <property type="molecule type" value="Genomic_DNA"/>
</dbReference>
<evidence type="ECO:0000256" key="1">
    <source>
        <dbReference type="SAM" id="Coils"/>
    </source>
</evidence>
<reference evidence="5" key="1">
    <citation type="submission" date="2017-11" db="EMBL/GenBank/DDBJ databases">
        <title>Complete Genome Sequence of Kyrpidia sp. Strain EA-1, a thermophilic, hydrogen-oxidizing Bacterium, isolated from the Azores.</title>
        <authorList>
            <person name="Reiner J.E."/>
            <person name="Lapp C.J."/>
            <person name="Bunk B."/>
            <person name="Gescher J."/>
        </authorList>
    </citation>
    <scope>NUCLEOTIDE SEQUENCE [LARGE SCALE GENOMIC DNA]</scope>
    <source>
        <strain evidence="5">EA-1</strain>
    </source>
</reference>
<dbReference type="PANTHER" id="PTHR38032:SF1">
    <property type="entry name" value="RNA-BINDING PROTEIN KHPB N-TERMINAL DOMAIN-CONTAINING PROTEIN"/>
    <property type="match status" value="1"/>
</dbReference>
<dbReference type="InterPro" id="IPR005646">
    <property type="entry name" value="FapA"/>
</dbReference>
<keyword evidence="1" id="KW-0175">Coiled coil</keyword>
<dbReference type="AlphaFoldDB" id="A0A2K8N6T0"/>
<feature type="domain" description="Flagellar Assembly Protein A N-terminal region" evidence="3">
    <location>
        <begin position="19"/>
        <end position="197"/>
    </location>
</feature>
<evidence type="ECO:0000259" key="3">
    <source>
        <dbReference type="Pfam" id="PF20250"/>
    </source>
</evidence>
<proteinExistence type="predicted"/>
<sequence>MGERRMGQEREPDIGSVLEVEIGLDGLAARARWKPGTRPEERARWNSADVESFLVKSGIHFGVAEEGLTRLLNVRADDEAGWVEVARGIPPEPGQPGRIEWLTQDSKAEGAQGEPQDPSGANRVDLRDRGGIPSVSPGTPLVRVVPPIPGKNGMSVRGVSIPAPTPGAITVVLGPGAQWNEDHTTVLARVAGHPVYNPRRRWIDVQPMYRVQGDVDYGVGHVSFEGSLHIGGSVQPGFRVKASGDVVIDGAVDGGIVESGGDVKVGAGIYGGTRGSVRAGGSVQAKFIQQGRVSAELDVVAERSILHSETTAGRDIQVISPAGTIAGGTCTAVHRIRAAVLGSPMAVPTTVAVGLPQTVRDRWRSVQEELRRIDGQRSKLRLAIQVLEKRLQVRQDPGAVGMIQKLQRDLAELDERIQESRLELQMIAEDMRQFQDAAVSAHKVYPGVKIIIGNAMYTVIQEMDRVRFTLDGGEIRVSSEG</sequence>
<organism evidence="4 5">
    <name type="scientific">Kyrpidia spormannii</name>
    <dbReference type="NCBI Taxonomy" id="2055160"/>
    <lineage>
        <taxon>Bacteria</taxon>
        <taxon>Bacillati</taxon>
        <taxon>Bacillota</taxon>
        <taxon>Bacilli</taxon>
        <taxon>Bacillales</taxon>
        <taxon>Alicyclobacillaceae</taxon>
        <taxon>Kyrpidia</taxon>
    </lineage>
</organism>
<evidence type="ECO:0000313" key="5">
    <source>
        <dbReference type="Proteomes" id="UP000231932"/>
    </source>
</evidence>
<evidence type="ECO:0000256" key="2">
    <source>
        <dbReference type="SAM" id="MobiDB-lite"/>
    </source>
</evidence>
<dbReference type="Pfam" id="PF03961">
    <property type="entry name" value="FapA"/>
    <property type="match status" value="1"/>
</dbReference>
<keyword evidence="5" id="KW-1185">Reference proteome</keyword>
<feature type="region of interest" description="Disordered" evidence="2">
    <location>
        <begin position="107"/>
        <end position="143"/>
    </location>
</feature>
<evidence type="ECO:0000313" key="4">
    <source>
        <dbReference type="EMBL" id="ATY85003.1"/>
    </source>
</evidence>
<dbReference type="KEGG" id="kyr:CVV65_08770"/>
<gene>
    <name evidence="4" type="ORF">CVV65_08770</name>
</gene>
<name>A0A2K8N6T0_9BACL</name>
<feature type="coiled-coil region" evidence="1">
    <location>
        <begin position="403"/>
        <end position="430"/>
    </location>
</feature>
<dbReference type="Proteomes" id="UP000231932">
    <property type="component" value="Chromosome"/>
</dbReference>
<dbReference type="Pfam" id="PF20250">
    <property type="entry name" value="FapA_N"/>
    <property type="match status" value="1"/>
</dbReference>
<accession>A0A2K8N6T0</accession>